<feature type="compositionally biased region" description="Basic and acidic residues" evidence="8">
    <location>
        <begin position="14"/>
        <end position="23"/>
    </location>
</feature>
<feature type="transmembrane region" description="Helical" evidence="9">
    <location>
        <begin position="443"/>
        <end position="465"/>
    </location>
</feature>
<sequence length="502" mass="53654">MGDHTGLTTVQHGTDGRDDREDRGFFGHPKGLLTLFGTEMWERFSYLGMAAILTLYFSASVASGGMGMSSGTAASVYSAYSTMIYLVSIAGGWLADRVLGSYRGVLYGGILIAAGHYAMAVPTPAMTWVGLGLIVIGTGLLKPNVSNLVGKLYATDDERRDAGFALYYMGINIGAFLGPLVTGWLGQKVGYHWGFSAAAIGMTFGLAQYVLGRRHLKGSRHAPESPLPPAVMRTTWRTIAGTAVFVATLLAGMAWGGILTMSRFVDIVTLASVLAPIGYFAFLFRNDRVTPAERGRLRPYLVLFAGSVAFNLVLFQSYSTMNLLAADHAQTDLLGWHFPSSWYASMLGVFEVALAPVVAGAWVRLGKRQPHASNKLALGVLLGGLSFLIMVPATMGRTGDWIMSGWWLVVCYAVLGLGDVLLETTGMSATTKLAPKAFASQSMALWFLSLALANGISAQTVKLYGVLSDPVYFALNGGVVVAVAIAIMALAPWLRRTMAPVR</sequence>
<evidence type="ECO:0000256" key="3">
    <source>
        <dbReference type="ARBA" id="ARBA00022475"/>
    </source>
</evidence>
<feature type="transmembrane region" description="Helical" evidence="9">
    <location>
        <begin position="297"/>
        <end position="318"/>
    </location>
</feature>
<feature type="transmembrane region" description="Helical" evidence="9">
    <location>
        <begin position="239"/>
        <end position="258"/>
    </location>
</feature>
<dbReference type="PANTHER" id="PTHR23517:SF15">
    <property type="entry name" value="PROTON-DEPENDENT OLIGOPEPTIDE FAMILY TRANSPORT PROTEIN"/>
    <property type="match status" value="1"/>
</dbReference>
<organism evidence="10 11">
    <name type="scientific">Streptacidiphilus jiangxiensis</name>
    <dbReference type="NCBI Taxonomy" id="235985"/>
    <lineage>
        <taxon>Bacteria</taxon>
        <taxon>Bacillati</taxon>
        <taxon>Actinomycetota</taxon>
        <taxon>Actinomycetes</taxon>
        <taxon>Kitasatosporales</taxon>
        <taxon>Streptomycetaceae</taxon>
        <taxon>Streptacidiphilus</taxon>
    </lineage>
</organism>
<accession>A0A1H7U8H9</accession>
<feature type="transmembrane region" description="Helical" evidence="9">
    <location>
        <begin position="264"/>
        <end position="285"/>
    </location>
</feature>
<feature type="transmembrane region" description="Helical" evidence="9">
    <location>
        <begin position="401"/>
        <end position="422"/>
    </location>
</feature>
<dbReference type="STRING" id="235985.SAMN05414137_115107"/>
<dbReference type="CDD" id="cd17346">
    <property type="entry name" value="MFS_DtpA_like"/>
    <property type="match status" value="1"/>
</dbReference>
<evidence type="ECO:0000256" key="5">
    <source>
        <dbReference type="ARBA" id="ARBA00022989"/>
    </source>
</evidence>
<evidence type="ECO:0000313" key="11">
    <source>
        <dbReference type="Proteomes" id="UP000183015"/>
    </source>
</evidence>
<evidence type="ECO:0000256" key="4">
    <source>
        <dbReference type="ARBA" id="ARBA00022692"/>
    </source>
</evidence>
<gene>
    <name evidence="10" type="ORF">SAMN05414137_115107</name>
</gene>
<dbReference type="InterPro" id="IPR050171">
    <property type="entry name" value="MFS_Transporters"/>
</dbReference>
<dbReference type="InterPro" id="IPR005279">
    <property type="entry name" value="Dipep/tripep_permease"/>
</dbReference>
<dbReference type="PANTHER" id="PTHR23517">
    <property type="entry name" value="RESISTANCE PROTEIN MDTM, PUTATIVE-RELATED-RELATED"/>
    <property type="match status" value="1"/>
</dbReference>
<dbReference type="InterPro" id="IPR000109">
    <property type="entry name" value="POT_fam"/>
</dbReference>
<dbReference type="GO" id="GO:0006857">
    <property type="term" value="P:oligopeptide transport"/>
    <property type="evidence" value="ECO:0007669"/>
    <property type="project" value="InterPro"/>
</dbReference>
<dbReference type="Gene3D" id="1.20.1250.20">
    <property type="entry name" value="MFS general substrate transporter like domains"/>
    <property type="match status" value="1"/>
</dbReference>
<dbReference type="GO" id="GO:0005886">
    <property type="term" value="C:plasma membrane"/>
    <property type="evidence" value="ECO:0007669"/>
    <property type="project" value="UniProtKB-SubCell"/>
</dbReference>
<keyword evidence="3" id="KW-1003">Cell membrane</keyword>
<keyword evidence="4 7" id="KW-0812">Transmembrane</keyword>
<dbReference type="EMBL" id="FOAZ01000015">
    <property type="protein sequence ID" value="SEL92587.1"/>
    <property type="molecule type" value="Genomic_DNA"/>
</dbReference>
<comment type="similarity">
    <text evidence="7">Belongs to the major facilitator superfamily. Proton-dependent oligopeptide transporter (POT/PTR) (TC 2.A.17) family.</text>
</comment>
<evidence type="ECO:0000256" key="9">
    <source>
        <dbReference type="SAM" id="Phobius"/>
    </source>
</evidence>
<feature type="compositionally biased region" description="Polar residues" evidence="8">
    <location>
        <begin position="1"/>
        <end position="12"/>
    </location>
</feature>
<dbReference type="NCBIfam" id="TIGR00924">
    <property type="entry name" value="yjdL_sub1_fam"/>
    <property type="match status" value="1"/>
</dbReference>
<keyword evidence="2 7" id="KW-0813">Transport</keyword>
<dbReference type="PROSITE" id="PS01023">
    <property type="entry name" value="PTR2_2"/>
    <property type="match status" value="1"/>
</dbReference>
<dbReference type="eggNOG" id="COG3104">
    <property type="taxonomic scope" value="Bacteria"/>
</dbReference>
<dbReference type="AlphaFoldDB" id="A0A1H7U8H9"/>
<feature type="transmembrane region" description="Helical" evidence="9">
    <location>
        <begin position="376"/>
        <end position="395"/>
    </location>
</feature>
<dbReference type="Pfam" id="PF00854">
    <property type="entry name" value="PTR2"/>
    <property type="match status" value="1"/>
</dbReference>
<dbReference type="GO" id="GO:1904680">
    <property type="term" value="F:peptide transmembrane transporter activity"/>
    <property type="evidence" value="ECO:0007669"/>
    <property type="project" value="InterPro"/>
</dbReference>
<evidence type="ECO:0000256" key="7">
    <source>
        <dbReference type="RuleBase" id="RU003755"/>
    </source>
</evidence>
<feature type="transmembrane region" description="Helical" evidence="9">
    <location>
        <begin position="164"/>
        <end position="185"/>
    </location>
</feature>
<feature type="transmembrane region" description="Helical" evidence="9">
    <location>
        <begin position="44"/>
        <end position="62"/>
    </location>
</feature>
<dbReference type="Proteomes" id="UP000183015">
    <property type="component" value="Unassembled WGS sequence"/>
</dbReference>
<keyword evidence="5 9" id="KW-1133">Transmembrane helix</keyword>
<feature type="transmembrane region" description="Helical" evidence="9">
    <location>
        <begin position="191"/>
        <end position="211"/>
    </location>
</feature>
<dbReference type="SUPFAM" id="SSF103473">
    <property type="entry name" value="MFS general substrate transporter"/>
    <property type="match status" value="2"/>
</dbReference>
<feature type="transmembrane region" description="Helical" evidence="9">
    <location>
        <begin position="74"/>
        <end position="95"/>
    </location>
</feature>
<feature type="transmembrane region" description="Helical" evidence="9">
    <location>
        <begin position="125"/>
        <end position="143"/>
    </location>
</feature>
<feature type="transmembrane region" description="Helical" evidence="9">
    <location>
        <begin position="342"/>
        <end position="364"/>
    </location>
</feature>
<dbReference type="InterPro" id="IPR018456">
    <property type="entry name" value="PTR2_symporter_CS"/>
</dbReference>
<evidence type="ECO:0000256" key="2">
    <source>
        <dbReference type="ARBA" id="ARBA00022448"/>
    </source>
</evidence>
<evidence type="ECO:0000256" key="8">
    <source>
        <dbReference type="SAM" id="MobiDB-lite"/>
    </source>
</evidence>
<evidence type="ECO:0000313" key="10">
    <source>
        <dbReference type="EMBL" id="SEL92587.1"/>
    </source>
</evidence>
<evidence type="ECO:0000256" key="6">
    <source>
        <dbReference type="ARBA" id="ARBA00023136"/>
    </source>
</evidence>
<protein>
    <submittedName>
        <fullName evidence="10">Proton-dependent oligopeptide transporter, POT family</fullName>
    </submittedName>
</protein>
<dbReference type="InterPro" id="IPR036259">
    <property type="entry name" value="MFS_trans_sf"/>
</dbReference>
<feature type="transmembrane region" description="Helical" evidence="9">
    <location>
        <begin position="471"/>
        <end position="494"/>
    </location>
</feature>
<comment type="subcellular location">
    <subcellularLocation>
        <location evidence="1">Cell membrane</location>
        <topology evidence="1">Multi-pass membrane protein</topology>
    </subcellularLocation>
    <subcellularLocation>
        <location evidence="7">Membrane</location>
        <topology evidence="7">Multi-pass membrane protein</topology>
    </subcellularLocation>
</comment>
<dbReference type="RefSeq" id="WP_042450579.1">
    <property type="nucleotide sequence ID" value="NZ_BBPN01000019.1"/>
</dbReference>
<feature type="transmembrane region" description="Helical" evidence="9">
    <location>
        <begin position="102"/>
        <end position="119"/>
    </location>
</feature>
<keyword evidence="6 9" id="KW-0472">Membrane</keyword>
<evidence type="ECO:0000256" key="1">
    <source>
        <dbReference type="ARBA" id="ARBA00004651"/>
    </source>
</evidence>
<keyword evidence="11" id="KW-1185">Reference proteome</keyword>
<name>A0A1H7U8H9_STRJI</name>
<reference evidence="11" key="1">
    <citation type="submission" date="2016-10" db="EMBL/GenBank/DDBJ databases">
        <authorList>
            <person name="Varghese N."/>
        </authorList>
    </citation>
    <scope>NUCLEOTIDE SEQUENCE [LARGE SCALE GENOMIC DNA]</scope>
    <source>
        <strain evidence="11">DSM 45096 / BCRC 16803 / CGMCC 4.1857 / CIP 109030 / JCM 12277 / KCTC 19219 / NBRC 100920 / 33214</strain>
    </source>
</reference>
<proteinExistence type="inferred from homology"/>
<feature type="region of interest" description="Disordered" evidence="8">
    <location>
        <begin position="1"/>
        <end position="23"/>
    </location>
</feature>